<dbReference type="InterPro" id="IPR053173">
    <property type="entry name" value="SAM-binding_MTase"/>
</dbReference>
<dbReference type="SUPFAM" id="SSF53335">
    <property type="entry name" value="S-adenosyl-L-methionine-dependent methyltransferases"/>
    <property type="match status" value="1"/>
</dbReference>
<dbReference type="EMBL" id="CP001968">
    <property type="protein sequence ID" value="ADD68459.1"/>
    <property type="molecule type" value="Genomic_DNA"/>
</dbReference>
<dbReference type="Proteomes" id="UP000002012">
    <property type="component" value="Chromosome"/>
</dbReference>
<organism evidence="2 3">
    <name type="scientific">Denitrovibrio acetiphilus (strain DSM 12809 / NBRC 114555 / N2460)</name>
    <dbReference type="NCBI Taxonomy" id="522772"/>
    <lineage>
        <taxon>Bacteria</taxon>
        <taxon>Pseudomonadati</taxon>
        <taxon>Deferribacterota</taxon>
        <taxon>Deferribacteres</taxon>
        <taxon>Deferribacterales</taxon>
        <taxon>Geovibrionaceae</taxon>
        <taxon>Denitrovibrio</taxon>
    </lineage>
</organism>
<dbReference type="AlphaFoldDB" id="D4H8W0"/>
<evidence type="ECO:0000313" key="3">
    <source>
        <dbReference type="Proteomes" id="UP000002012"/>
    </source>
</evidence>
<dbReference type="PaxDb" id="522772-Dacet_1695"/>
<dbReference type="KEGG" id="dap:Dacet_1695"/>
<keyword evidence="2" id="KW-0489">Methyltransferase</keyword>
<dbReference type="PANTHER" id="PTHR45128:SF1">
    <property type="entry name" value="S-ADENOSYLMETHIONINE-DEPENDENT METHYLTRANSFERASE RV2258C"/>
    <property type="match status" value="1"/>
</dbReference>
<dbReference type="Gene3D" id="3.40.50.150">
    <property type="entry name" value="Vaccinia Virus protein VP39"/>
    <property type="match status" value="1"/>
</dbReference>
<dbReference type="STRING" id="522772.Dacet_1695"/>
<dbReference type="InParanoid" id="D4H8W0"/>
<dbReference type="RefSeq" id="WP_013010970.1">
    <property type="nucleotide sequence ID" value="NC_013943.1"/>
</dbReference>
<dbReference type="Pfam" id="PF13847">
    <property type="entry name" value="Methyltransf_31"/>
    <property type="match status" value="1"/>
</dbReference>
<evidence type="ECO:0000313" key="2">
    <source>
        <dbReference type="EMBL" id="ADD68459.1"/>
    </source>
</evidence>
<sequence length="198" mass="22223">MNKSKTKILKQQKVFPWWLGYLLDNPLRRLLHPAEKLLAPYVKNGMTTLDYGCGFGHYSIGMAKLTGRNGKVIAVDIQKKMLSRMMTRAGKAGVDKIIKAHLCDGKSIGISDRLDFAVISNSLHETPNPSDILREIFTLLKPDGILLLLEPKAVKKYFNSEVETAKNIGYIQMKEPVIFKQLTAIFRKKGVDGTSDMD</sequence>
<reference evidence="2 3" key="1">
    <citation type="journal article" date="2010" name="Stand. Genomic Sci.">
        <title>Complete genome sequence of Denitrovibrio acetiphilus type strain (N2460).</title>
        <authorList>
            <person name="Kiss H."/>
            <person name="Lang E."/>
            <person name="Lapidus A."/>
            <person name="Copeland A."/>
            <person name="Nolan M."/>
            <person name="Glavina Del Rio T."/>
            <person name="Chen F."/>
            <person name="Lucas S."/>
            <person name="Tice H."/>
            <person name="Cheng J.F."/>
            <person name="Han C."/>
            <person name="Goodwin L."/>
            <person name="Pitluck S."/>
            <person name="Liolios K."/>
            <person name="Pati A."/>
            <person name="Ivanova N."/>
            <person name="Mavromatis K."/>
            <person name="Chen A."/>
            <person name="Palaniappan K."/>
            <person name="Land M."/>
            <person name="Hauser L."/>
            <person name="Chang Y.J."/>
            <person name="Jeffries C.D."/>
            <person name="Detter J.C."/>
            <person name="Brettin T."/>
            <person name="Spring S."/>
            <person name="Rohde M."/>
            <person name="Goker M."/>
            <person name="Woyke T."/>
            <person name="Bristow J."/>
            <person name="Eisen J.A."/>
            <person name="Markowitz V."/>
            <person name="Hugenholtz P."/>
            <person name="Kyrpides N.C."/>
            <person name="Klenk H.P."/>
        </authorList>
    </citation>
    <scope>NUCLEOTIDE SEQUENCE [LARGE SCALE GENOMIC DNA]</scope>
    <source>
        <strain evidence="3">DSM 12809 / NBRC 114555 / N2460</strain>
    </source>
</reference>
<feature type="domain" description="Methyltransferase" evidence="1">
    <location>
        <begin position="43"/>
        <end position="158"/>
    </location>
</feature>
<accession>D4H8W0</accession>
<dbReference type="eggNOG" id="COG2226">
    <property type="taxonomic scope" value="Bacteria"/>
</dbReference>
<dbReference type="PANTHER" id="PTHR45128">
    <property type="entry name" value="METHYLTRANSFERASE TYPE 11"/>
    <property type="match status" value="1"/>
</dbReference>
<keyword evidence="3" id="KW-1185">Reference proteome</keyword>
<dbReference type="HOGENOM" id="CLU_037990_16_2_0"/>
<proteinExistence type="predicted"/>
<name>D4H8W0_DENA2</name>
<dbReference type="GO" id="GO:0032259">
    <property type="term" value="P:methylation"/>
    <property type="evidence" value="ECO:0007669"/>
    <property type="project" value="UniProtKB-KW"/>
</dbReference>
<evidence type="ECO:0000259" key="1">
    <source>
        <dbReference type="Pfam" id="PF13847"/>
    </source>
</evidence>
<protein>
    <submittedName>
        <fullName evidence="2">Methyltransferase type 11</fullName>
    </submittedName>
</protein>
<dbReference type="InterPro" id="IPR029063">
    <property type="entry name" value="SAM-dependent_MTases_sf"/>
</dbReference>
<dbReference type="CDD" id="cd02440">
    <property type="entry name" value="AdoMet_MTases"/>
    <property type="match status" value="1"/>
</dbReference>
<dbReference type="InterPro" id="IPR025714">
    <property type="entry name" value="Methyltranfer_dom"/>
</dbReference>
<keyword evidence="2" id="KW-0808">Transferase</keyword>
<gene>
    <name evidence="2" type="ordered locus">Dacet_1695</name>
</gene>
<dbReference type="GO" id="GO:0008168">
    <property type="term" value="F:methyltransferase activity"/>
    <property type="evidence" value="ECO:0007669"/>
    <property type="project" value="UniProtKB-KW"/>
</dbReference>
<dbReference type="OrthoDB" id="9784101at2"/>
<dbReference type="FunCoup" id="D4H8W0">
    <property type="interactions" value="16"/>
</dbReference>